<evidence type="ECO:0000313" key="1">
    <source>
        <dbReference type="EMBL" id="TYL72554.1"/>
    </source>
</evidence>
<dbReference type="RefSeq" id="WP_148756131.1">
    <property type="nucleotide sequence ID" value="NZ_VSSR01000083.1"/>
</dbReference>
<protein>
    <submittedName>
        <fullName evidence="1">Uncharacterized protein</fullName>
    </submittedName>
</protein>
<name>A0A5S4W233_9BRAD</name>
<comment type="caution">
    <text evidence="1">The sequence shown here is derived from an EMBL/GenBank/DDBJ whole genome shotgun (WGS) entry which is preliminary data.</text>
</comment>
<gene>
    <name evidence="1" type="ORF">FXB38_38460</name>
</gene>
<proteinExistence type="predicted"/>
<dbReference type="AlphaFoldDB" id="A0A5S4W233"/>
<organism evidence="1 2">
    <name type="scientific">Bradyrhizobium cytisi</name>
    <dbReference type="NCBI Taxonomy" id="515489"/>
    <lineage>
        <taxon>Bacteria</taxon>
        <taxon>Pseudomonadati</taxon>
        <taxon>Pseudomonadota</taxon>
        <taxon>Alphaproteobacteria</taxon>
        <taxon>Hyphomicrobiales</taxon>
        <taxon>Nitrobacteraceae</taxon>
        <taxon>Bradyrhizobium</taxon>
    </lineage>
</organism>
<dbReference type="Proteomes" id="UP000324853">
    <property type="component" value="Unassembled WGS sequence"/>
</dbReference>
<reference evidence="1 2" key="1">
    <citation type="submission" date="2019-08" db="EMBL/GenBank/DDBJ databases">
        <title>Bradyrhizobium hipponensis sp. nov., a rhizobium isolated from a Lupinus angustifolius root nodule in Tunisia.</title>
        <authorList>
            <person name="Off K."/>
            <person name="Rejili M."/>
            <person name="Mars M."/>
            <person name="Brachmann A."/>
            <person name="Marin M."/>
        </authorList>
    </citation>
    <scope>NUCLEOTIDE SEQUENCE [LARGE SCALE GENOMIC DNA]</scope>
    <source>
        <strain evidence="1 2">CTAW11</strain>
    </source>
</reference>
<keyword evidence="2" id="KW-1185">Reference proteome</keyword>
<evidence type="ECO:0000313" key="2">
    <source>
        <dbReference type="Proteomes" id="UP000324853"/>
    </source>
</evidence>
<dbReference type="EMBL" id="VSSR01000083">
    <property type="protein sequence ID" value="TYL72554.1"/>
    <property type="molecule type" value="Genomic_DNA"/>
</dbReference>
<accession>A0A5S4W233</accession>
<sequence length="77" mass="8510">MARAKDGIDLRKVRGEPDLAERRRSVLAPITEHFLDELQNVQSASRCTAAVELGIVFPETVRVEKIMGVKSAAVLSY</sequence>